<feature type="transmembrane region" description="Helical" evidence="2">
    <location>
        <begin position="70"/>
        <end position="89"/>
    </location>
</feature>
<feature type="transmembrane region" description="Helical" evidence="2">
    <location>
        <begin position="118"/>
        <end position="138"/>
    </location>
</feature>
<organism evidence="3 4">
    <name type="scientific">Dovyalis caffra</name>
    <dbReference type="NCBI Taxonomy" id="77055"/>
    <lineage>
        <taxon>Eukaryota</taxon>
        <taxon>Viridiplantae</taxon>
        <taxon>Streptophyta</taxon>
        <taxon>Embryophyta</taxon>
        <taxon>Tracheophyta</taxon>
        <taxon>Spermatophyta</taxon>
        <taxon>Magnoliopsida</taxon>
        <taxon>eudicotyledons</taxon>
        <taxon>Gunneridae</taxon>
        <taxon>Pentapetalae</taxon>
        <taxon>rosids</taxon>
        <taxon>fabids</taxon>
        <taxon>Malpighiales</taxon>
        <taxon>Salicaceae</taxon>
        <taxon>Flacourtieae</taxon>
        <taxon>Dovyalis</taxon>
    </lineage>
</organism>
<feature type="transmembrane region" description="Helical" evidence="2">
    <location>
        <begin position="167"/>
        <end position="188"/>
    </location>
</feature>
<keyword evidence="2" id="KW-1133">Transmembrane helix</keyword>
<sequence>MAQFSLTIDIGFLRELQDLPQTHKGYLLGGLVWFAVPFSLATSLGLGALALDLPITDSKASHGLVPPATAIAFMGKGGSILLTMLFIYINPDASGKEILTVSRGVDSLMLLWRKANAIGANLGAIIGCVLGIITWLVVTKTEYGRINLDTTGRNAPMLAGEFSLGYFTFWTVIAIAWGTIGSTGIIALPLMESWDTNQSVCLGMLTNDRLMEKEEEMNIKLHTIILAVPEAQRIYLLEKEKARKKEESEHLTLPSIFAHAFAFNLIHFTGLPQEKF</sequence>
<protein>
    <submittedName>
        <fullName evidence="3">Uncharacterized protein</fullName>
    </submittedName>
</protein>
<dbReference type="EMBL" id="CAWUPB010001197">
    <property type="protein sequence ID" value="CAK7355951.1"/>
    <property type="molecule type" value="Genomic_DNA"/>
</dbReference>
<dbReference type="AlphaFoldDB" id="A0AAV1ST84"/>
<evidence type="ECO:0000256" key="1">
    <source>
        <dbReference type="ARBA" id="ARBA00022448"/>
    </source>
</evidence>
<feature type="transmembrane region" description="Helical" evidence="2">
    <location>
        <begin position="26"/>
        <end position="50"/>
    </location>
</feature>
<keyword evidence="1" id="KW-0813">Transport</keyword>
<keyword evidence="2" id="KW-0472">Membrane</keyword>
<evidence type="ECO:0000256" key="2">
    <source>
        <dbReference type="SAM" id="Phobius"/>
    </source>
</evidence>
<proteinExistence type="predicted"/>
<gene>
    <name evidence="3" type="ORF">DCAF_LOCUS26215</name>
</gene>
<dbReference type="PANTHER" id="PTHR46154:SF4">
    <property type="entry name" value="UREA ACTIVE TRANSPORTER"/>
    <property type="match status" value="1"/>
</dbReference>
<dbReference type="InterPro" id="IPR031155">
    <property type="entry name" value="DUR"/>
</dbReference>
<reference evidence="3 4" key="1">
    <citation type="submission" date="2024-01" db="EMBL/GenBank/DDBJ databases">
        <authorList>
            <person name="Waweru B."/>
        </authorList>
    </citation>
    <scope>NUCLEOTIDE SEQUENCE [LARGE SCALE GENOMIC DNA]</scope>
</reference>
<dbReference type="PANTHER" id="PTHR46154">
    <property type="match status" value="1"/>
</dbReference>
<evidence type="ECO:0000313" key="4">
    <source>
        <dbReference type="Proteomes" id="UP001314170"/>
    </source>
</evidence>
<accession>A0AAV1ST84</accession>
<evidence type="ECO:0000313" key="3">
    <source>
        <dbReference type="EMBL" id="CAK7355951.1"/>
    </source>
</evidence>
<name>A0AAV1ST84_9ROSI</name>
<dbReference type="GO" id="GO:0015204">
    <property type="term" value="F:urea transmembrane transporter activity"/>
    <property type="evidence" value="ECO:0007669"/>
    <property type="project" value="InterPro"/>
</dbReference>
<keyword evidence="2" id="KW-0812">Transmembrane</keyword>
<comment type="caution">
    <text evidence="3">The sequence shown here is derived from an EMBL/GenBank/DDBJ whole genome shotgun (WGS) entry which is preliminary data.</text>
</comment>
<keyword evidence="4" id="KW-1185">Reference proteome</keyword>
<dbReference type="GO" id="GO:0005886">
    <property type="term" value="C:plasma membrane"/>
    <property type="evidence" value="ECO:0007669"/>
    <property type="project" value="TreeGrafter"/>
</dbReference>
<dbReference type="Proteomes" id="UP001314170">
    <property type="component" value="Unassembled WGS sequence"/>
</dbReference>